<evidence type="ECO:0000313" key="2">
    <source>
        <dbReference type="EMBL" id="KAJ9536152.1"/>
    </source>
</evidence>
<name>A0AA38VRM2_9ASTR</name>
<accession>A0AA38VRM2</accession>
<gene>
    <name evidence="2" type="ORF">OSB04_un000670</name>
</gene>
<protein>
    <recommendedName>
        <fullName evidence="4">Reverse transcriptase zinc-binding domain-containing protein</fullName>
    </recommendedName>
</protein>
<feature type="region of interest" description="Disordered" evidence="1">
    <location>
        <begin position="663"/>
        <end position="693"/>
    </location>
</feature>
<proteinExistence type="predicted"/>
<dbReference type="Proteomes" id="UP001172457">
    <property type="component" value="Unassembled WGS sequence"/>
</dbReference>
<evidence type="ECO:0000313" key="3">
    <source>
        <dbReference type="Proteomes" id="UP001172457"/>
    </source>
</evidence>
<sequence>MTSLSLVNGTNLLKLLECFRMVSGLKMNLGKSKLFGVRIGEEEVHDWERTMECGSGTLPFTYLGLLNTTLGPGDRKTKKKLAAWKSRLISIGRRQTLVKALLGSVSLYYFTSFRASASVLRELERVRCNFFWGGGRGNDESVNHEVHWVKWNKVVRPFGMGRSGGGGFSVRKMGCGKSLYGNDDGLEGDNGSRGRAISSVWVTIAKTGRDIDSAGVLFSGRHEKELVQNFGMTVGRIALLDSTFLSRLRKFRLGIGVSLKVILGYGSWRKEPRGREVGELEELVRVLEGKEPKRGGGDRTWNHLDKSVEGVDDENKYADGRVGRVGRGAGKAWETSNSFGFDKFGVDLDSTLCLRCGCEVESTKHALLECKHLTLLWQQIGSWWNINMASITSLVDLFEKAKYCCNSGIGLKRRETTMSCVLYLIWQNRNHLVFDNGNGKMEDNFYEIQMRCFDWVIHRDKDLAMDWAAWLSDPFVALIGCGKCNIRSSRCICASDSIVGLHQSFKQVEQLLCWDNIGVTIVAESVQMPRSFDAAAARQQRCGGWLPPETFTYCNDATEMKQRWCSGLGKAGVIRSAQNLGYHTTEGVGLCDPTDMVILSVANRSSDPIGGSPIRDDPIGAAAAAGITPAAANVAGRTPSDLLFSPFPVICCSAVTSPLSFPLQTIDENPNRRDRRRDRRPKSPLPSPPLSRLQSIAFTPAPRLLLA</sequence>
<dbReference type="PANTHER" id="PTHR33116:SF78">
    <property type="entry name" value="OS12G0587133 PROTEIN"/>
    <property type="match status" value="1"/>
</dbReference>
<reference evidence="2" key="1">
    <citation type="submission" date="2023-03" db="EMBL/GenBank/DDBJ databases">
        <title>Chromosome-scale reference genome and RAD-based genetic map of yellow starthistle (Centaurea solstitialis) reveal putative structural variation and QTLs associated with invader traits.</title>
        <authorList>
            <person name="Reatini B."/>
            <person name="Cang F.A."/>
            <person name="Jiang Q."/>
            <person name="Mckibben M.T.W."/>
            <person name="Barker M.S."/>
            <person name="Rieseberg L.H."/>
            <person name="Dlugosch K.M."/>
        </authorList>
    </citation>
    <scope>NUCLEOTIDE SEQUENCE</scope>
    <source>
        <strain evidence="2">CAN-66</strain>
        <tissue evidence="2">Leaf</tissue>
    </source>
</reference>
<dbReference type="AlphaFoldDB" id="A0AA38VRM2"/>
<organism evidence="2 3">
    <name type="scientific">Centaurea solstitialis</name>
    <name type="common">yellow star-thistle</name>
    <dbReference type="NCBI Taxonomy" id="347529"/>
    <lineage>
        <taxon>Eukaryota</taxon>
        <taxon>Viridiplantae</taxon>
        <taxon>Streptophyta</taxon>
        <taxon>Embryophyta</taxon>
        <taxon>Tracheophyta</taxon>
        <taxon>Spermatophyta</taxon>
        <taxon>Magnoliopsida</taxon>
        <taxon>eudicotyledons</taxon>
        <taxon>Gunneridae</taxon>
        <taxon>Pentapetalae</taxon>
        <taxon>asterids</taxon>
        <taxon>campanulids</taxon>
        <taxon>Asterales</taxon>
        <taxon>Asteraceae</taxon>
        <taxon>Carduoideae</taxon>
        <taxon>Cardueae</taxon>
        <taxon>Centaureinae</taxon>
        <taxon>Centaurea</taxon>
    </lineage>
</organism>
<feature type="compositionally biased region" description="Basic residues" evidence="1">
    <location>
        <begin position="673"/>
        <end position="682"/>
    </location>
</feature>
<dbReference type="EMBL" id="JARYMX010000053">
    <property type="protein sequence ID" value="KAJ9536152.1"/>
    <property type="molecule type" value="Genomic_DNA"/>
</dbReference>
<keyword evidence="3" id="KW-1185">Reference proteome</keyword>
<comment type="caution">
    <text evidence="2">The sequence shown here is derived from an EMBL/GenBank/DDBJ whole genome shotgun (WGS) entry which is preliminary data.</text>
</comment>
<evidence type="ECO:0008006" key="4">
    <source>
        <dbReference type="Google" id="ProtNLM"/>
    </source>
</evidence>
<dbReference type="PANTHER" id="PTHR33116">
    <property type="entry name" value="REVERSE TRANSCRIPTASE ZINC-BINDING DOMAIN-CONTAINING PROTEIN-RELATED-RELATED"/>
    <property type="match status" value="1"/>
</dbReference>
<evidence type="ECO:0000256" key="1">
    <source>
        <dbReference type="SAM" id="MobiDB-lite"/>
    </source>
</evidence>